<keyword evidence="1" id="KW-0472">Membrane</keyword>
<evidence type="ECO:0000256" key="1">
    <source>
        <dbReference type="SAM" id="Phobius"/>
    </source>
</evidence>
<name>A0A4P8D2T1_HYPMA</name>
<geneLocation type="mitochondrion" evidence="2"/>
<sequence>MIEDHSDRSLKEIFAQGGNNVNNNLGDILFIHSPLEFSDLSIIHNDLITILNYNLIVNLFMVYLILMLVFIFTIKFVIDSDLFLEKVKTLPLGKYLYYILNKLISIWKNSSILWIYFILFFFYLFLVVHPLMLFMVFYFF</sequence>
<dbReference type="AlphaFoldDB" id="A0A4P8D2T1"/>
<feature type="transmembrane region" description="Helical" evidence="1">
    <location>
        <begin position="55"/>
        <end position="78"/>
    </location>
</feature>
<accession>A0A4P8D2T1</accession>
<dbReference type="EMBL" id="MH746465">
    <property type="protein sequence ID" value="QCI56455.1"/>
    <property type="molecule type" value="Genomic_DNA"/>
</dbReference>
<reference evidence="2" key="1">
    <citation type="journal article" date="2018" name="Mitochondrial DNA Part B Resour">
        <title>The complete mitochondrial genome of the Basidiomycete edible fungus Hypsizygus marmoreus.</title>
        <authorList>
            <person name="Wu Y.-Y."/>
            <person name="Shang J.-J."/>
            <person name="Li Y."/>
            <person name="Zhou C.-L."/>
            <person name="Hou D."/>
            <person name="Li J.-L."/>
            <person name="Tan Q."/>
            <person name="Bao D.-P."/>
            <person name="Yang R.-H."/>
        </authorList>
    </citation>
    <scope>NUCLEOTIDE SEQUENCE</scope>
</reference>
<keyword evidence="2" id="KW-0496">Mitochondrion</keyword>
<protein>
    <submittedName>
        <fullName evidence="2">Uncharacterized protein</fullName>
    </submittedName>
</protein>
<feature type="transmembrane region" description="Helical" evidence="1">
    <location>
        <begin position="112"/>
        <end position="139"/>
    </location>
</feature>
<evidence type="ECO:0000313" key="2">
    <source>
        <dbReference type="EMBL" id="QCI56455.1"/>
    </source>
</evidence>
<keyword evidence="1" id="KW-1133">Transmembrane helix</keyword>
<proteinExistence type="predicted"/>
<keyword evidence="1" id="KW-0812">Transmembrane</keyword>
<organism evidence="2">
    <name type="scientific">Hypsizygus marmoreus</name>
    <name type="common">White beech mushroom</name>
    <name type="synonym">Agaricus marmoreus</name>
    <dbReference type="NCBI Taxonomy" id="39966"/>
    <lineage>
        <taxon>Eukaryota</taxon>
        <taxon>Fungi</taxon>
        <taxon>Dikarya</taxon>
        <taxon>Basidiomycota</taxon>
        <taxon>Agaricomycotina</taxon>
        <taxon>Agaricomycetes</taxon>
        <taxon>Agaricomycetidae</taxon>
        <taxon>Agaricales</taxon>
        <taxon>Tricholomatineae</taxon>
        <taxon>Lyophyllaceae</taxon>
        <taxon>Hypsizygus</taxon>
    </lineage>
</organism>
<gene>
    <name evidence="2" type="primary">orf140</name>
</gene>